<name>A0A9J5ZFX3_SOLCO</name>
<dbReference type="AlphaFoldDB" id="A0A9J5ZFX3"/>
<evidence type="ECO:0000313" key="1">
    <source>
        <dbReference type="EMBL" id="KAG5611825.1"/>
    </source>
</evidence>
<sequence>MEIDHKLDSALLQRANSIPMSLTIQQKGLQQFQKTISPLETLPLESHKAFQGSLHRVQDNYSSVVHRENSSSRQLNICPQFVTVQFKVENPFALRFFSVETVSTKLPPSLFLSAKEESKHMMFGTFWLLDCIQLTDPSFLTATSTKRKQSTINMYILITMKGSNVLTKHKPLAKRIPTTLDGPFKPLTHRFDPYCIK</sequence>
<accession>A0A9J5ZFX3</accession>
<evidence type="ECO:0000313" key="2">
    <source>
        <dbReference type="Proteomes" id="UP000824120"/>
    </source>
</evidence>
<comment type="caution">
    <text evidence="1">The sequence shown here is derived from an EMBL/GenBank/DDBJ whole genome shotgun (WGS) entry which is preliminary data.</text>
</comment>
<gene>
    <name evidence="1" type="ORF">H5410_023106</name>
</gene>
<organism evidence="1 2">
    <name type="scientific">Solanum commersonii</name>
    <name type="common">Commerson's wild potato</name>
    <name type="synonym">Commerson's nightshade</name>
    <dbReference type="NCBI Taxonomy" id="4109"/>
    <lineage>
        <taxon>Eukaryota</taxon>
        <taxon>Viridiplantae</taxon>
        <taxon>Streptophyta</taxon>
        <taxon>Embryophyta</taxon>
        <taxon>Tracheophyta</taxon>
        <taxon>Spermatophyta</taxon>
        <taxon>Magnoliopsida</taxon>
        <taxon>eudicotyledons</taxon>
        <taxon>Gunneridae</taxon>
        <taxon>Pentapetalae</taxon>
        <taxon>asterids</taxon>
        <taxon>lamiids</taxon>
        <taxon>Solanales</taxon>
        <taxon>Solanaceae</taxon>
        <taxon>Solanoideae</taxon>
        <taxon>Solaneae</taxon>
        <taxon>Solanum</taxon>
    </lineage>
</organism>
<proteinExistence type="predicted"/>
<dbReference type="Proteomes" id="UP000824120">
    <property type="component" value="Chromosome 4"/>
</dbReference>
<protein>
    <submittedName>
        <fullName evidence="1">Uncharacterized protein</fullName>
    </submittedName>
</protein>
<dbReference type="EMBL" id="JACXVP010000004">
    <property type="protein sequence ID" value="KAG5611825.1"/>
    <property type="molecule type" value="Genomic_DNA"/>
</dbReference>
<keyword evidence="2" id="KW-1185">Reference proteome</keyword>
<reference evidence="1 2" key="1">
    <citation type="submission" date="2020-09" db="EMBL/GenBank/DDBJ databases">
        <title>De no assembly of potato wild relative species, Solanum commersonii.</title>
        <authorList>
            <person name="Cho K."/>
        </authorList>
    </citation>
    <scope>NUCLEOTIDE SEQUENCE [LARGE SCALE GENOMIC DNA]</scope>
    <source>
        <strain evidence="1">LZ3.2</strain>
        <tissue evidence="1">Leaf</tissue>
    </source>
</reference>